<organism evidence="1">
    <name type="scientific">marine sediment metagenome</name>
    <dbReference type="NCBI Taxonomy" id="412755"/>
    <lineage>
        <taxon>unclassified sequences</taxon>
        <taxon>metagenomes</taxon>
        <taxon>ecological metagenomes</taxon>
    </lineage>
</organism>
<protein>
    <submittedName>
        <fullName evidence="1">Uncharacterized protein</fullName>
    </submittedName>
</protein>
<evidence type="ECO:0000313" key="1">
    <source>
        <dbReference type="EMBL" id="GAG17815.1"/>
    </source>
</evidence>
<sequence>MGMKEILVCLKYSGTDFFARKELFKGGTIPWAGHEVLNLVGEHEPEWDEILFVR</sequence>
<comment type="caution">
    <text evidence="1">The sequence shown here is derived from an EMBL/GenBank/DDBJ whole genome shotgun (WGS) entry which is preliminary data.</text>
</comment>
<name>X0VHQ6_9ZZZZ</name>
<feature type="non-terminal residue" evidence="1">
    <location>
        <position position="54"/>
    </location>
</feature>
<dbReference type="AlphaFoldDB" id="X0VHQ6"/>
<gene>
    <name evidence="1" type="ORF">S01H1_58211</name>
</gene>
<dbReference type="EMBL" id="BARS01038015">
    <property type="protein sequence ID" value="GAG17815.1"/>
    <property type="molecule type" value="Genomic_DNA"/>
</dbReference>
<reference evidence="1" key="1">
    <citation type="journal article" date="2014" name="Front. Microbiol.">
        <title>High frequency of phylogenetically diverse reductive dehalogenase-homologous genes in deep subseafloor sedimentary metagenomes.</title>
        <authorList>
            <person name="Kawai M."/>
            <person name="Futagami T."/>
            <person name="Toyoda A."/>
            <person name="Takaki Y."/>
            <person name="Nishi S."/>
            <person name="Hori S."/>
            <person name="Arai W."/>
            <person name="Tsubouchi T."/>
            <person name="Morono Y."/>
            <person name="Uchiyama I."/>
            <person name="Ito T."/>
            <person name="Fujiyama A."/>
            <person name="Inagaki F."/>
            <person name="Takami H."/>
        </authorList>
    </citation>
    <scope>NUCLEOTIDE SEQUENCE</scope>
    <source>
        <strain evidence="1">Expedition CK06-06</strain>
    </source>
</reference>
<proteinExistence type="predicted"/>
<accession>X0VHQ6</accession>